<comment type="caution">
    <text evidence="1">The sequence shown here is derived from an EMBL/GenBank/DDBJ whole genome shotgun (WGS) entry which is preliminary data.</text>
</comment>
<evidence type="ECO:0000313" key="1">
    <source>
        <dbReference type="EMBL" id="EFU82506.1"/>
    </source>
</evidence>
<sequence>MQEGGDRAWTSVILHSEHVASVMVPVQQGERVTVMMRRELSGISGTAELCPLCMNDRFQSGICVHADALFGKDAGRDDSGYREFRTGEVKLVVRVSSSKASLL</sequence>
<proteinExistence type="predicted"/>
<dbReference type="AlphaFoldDB" id="E6M1Z3"/>
<dbReference type="EMBL" id="AEPZ01000003">
    <property type="protein sequence ID" value="EFU82506.1"/>
    <property type="molecule type" value="Genomic_DNA"/>
</dbReference>
<reference evidence="1 2" key="1">
    <citation type="submission" date="2010-12" db="EMBL/GenBank/DDBJ databases">
        <authorList>
            <person name="Muzny D."/>
            <person name="Qin X."/>
            <person name="Deng J."/>
            <person name="Jiang H."/>
            <person name="Liu Y."/>
            <person name="Qu J."/>
            <person name="Song X.-Z."/>
            <person name="Zhang L."/>
            <person name="Thornton R."/>
            <person name="Coyle M."/>
            <person name="Francisco L."/>
            <person name="Jackson L."/>
            <person name="Javaid M."/>
            <person name="Korchina V."/>
            <person name="Kovar C."/>
            <person name="Mata R."/>
            <person name="Mathew T."/>
            <person name="Ngo R."/>
            <person name="Nguyen L."/>
            <person name="Nguyen N."/>
            <person name="Okwuonu G."/>
            <person name="Ongeri F."/>
            <person name="Pham C."/>
            <person name="Simmons D."/>
            <person name="Wilczek-Boney K."/>
            <person name="Hale W."/>
            <person name="Jakkamsetti A."/>
            <person name="Pham P."/>
            <person name="Ruth R."/>
            <person name="San Lucas F."/>
            <person name="Warren J."/>
            <person name="Zhang J."/>
            <person name="Zhao Z."/>
            <person name="Zhou C."/>
            <person name="Zhu D."/>
            <person name="Lee S."/>
            <person name="Bess C."/>
            <person name="Blankenburg K."/>
            <person name="Forbes L."/>
            <person name="Fu Q."/>
            <person name="Gubbala S."/>
            <person name="Hirani K."/>
            <person name="Jayaseelan J.C."/>
            <person name="Lara F."/>
            <person name="Munidasa M."/>
            <person name="Palculict T."/>
            <person name="Patil S."/>
            <person name="Pu L.-L."/>
            <person name="Saada N."/>
            <person name="Tang L."/>
            <person name="Weissenberger G."/>
            <person name="Zhu Y."/>
            <person name="Hemphill L."/>
            <person name="Shang Y."/>
            <person name="Youmans B."/>
            <person name="Ayvaz T."/>
            <person name="Ross M."/>
            <person name="Santibanez J."/>
            <person name="Aqrawi P."/>
            <person name="Gross S."/>
            <person name="Joshi V."/>
            <person name="Fowler G."/>
            <person name="Nazareth L."/>
            <person name="Reid J."/>
            <person name="Worley K."/>
            <person name="Petrosino J."/>
            <person name="Highlander S."/>
            <person name="Gibbs R."/>
        </authorList>
    </citation>
    <scope>NUCLEOTIDE SEQUENCE [LARGE SCALE GENOMIC DNA]</scope>
    <source>
        <strain evidence="1 2">ATCC 35242</strain>
    </source>
</reference>
<name>E6M1Z3_9ACTO</name>
<accession>E6M1Z3</accession>
<organism evidence="1 2">
    <name type="scientific">Mobiluncus holmesii ATCC 35242</name>
    <dbReference type="NCBI Taxonomy" id="887899"/>
    <lineage>
        <taxon>Bacteria</taxon>
        <taxon>Bacillati</taxon>
        <taxon>Actinomycetota</taxon>
        <taxon>Actinomycetes</taxon>
        <taxon>Actinomycetales</taxon>
        <taxon>Actinomycetaceae</taxon>
        <taxon>Mobiluncus</taxon>
    </lineage>
</organism>
<evidence type="ECO:0000313" key="2">
    <source>
        <dbReference type="Proteomes" id="UP000003343"/>
    </source>
</evidence>
<dbReference type="Proteomes" id="UP000003343">
    <property type="component" value="Unassembled WGS sequence"/>
</dbReference>
<keyword evidence="2" id="KW-1185">Reference proteome</keyword>
<dbReference type="HOGENOM" id="CLU_2260560_0_0_11"/>
<protein>
    <submittedName>
        <fullName evidence="1">Uncharacterized protein</fullName>
    </submittedName>
</protein>
<gene>
    <name evidence="1" type="ORF">HMPREF0576_0275</name>
</gene>